<dbReference type="InterPro" id="IPR002588">
    <property type="entry name" value="Alphavirus-like_MT_dom"/>
</dbReference>
<dbReference type="GO" id="GO:0044167">
    <property type="term" value="C:host cell endoplasmic reticulum membrane"/>
    <property type="evidence" value="ECO:0007669"/>
    <property type="project" value="UniProtKB-SubCell"/>
</dbReference>
<reference evidence="13" key="1">
    <citation type="journal article" date="2022" name="Pathogens">
        <title>Characterizing the Virome of Apple Orchards Affected by Rapid Decline in the Okanagan and Similkameen Valleys of British Columbia (Canada).</title>
        <authorList>
            <person name="Xiao H."/>
            <person name="Hao W."/>
            <person name="Storoschuk G."/>
            <person name="MacDonald J.L."/>
            <person name="Sanfacon H."/>
        </authorList>
    </citation>
    <scope>NUCLEOTIDE SEQUENCE [LARGE SCALE GENOMIC DNA]</scope>
</reference>
<dbReference type="SUPFAM" id="SSF52540">
    <property type="entry name" value="P-loop containing nucleoside triphosphate hydrolases"/>
    <property type="match status" value="1"/>
</dbReference>
<keyword evidence="8" id="KW-1038">Host endoplasmic reticulum</keyword>
<evidence type="ECO:0000256" key="4">
    <source>
        <dbReference type="ARBA" id="ARBA00022679"/>
    </source>
</evidence>
<evidence type="ECO:0000313" key="12">
    <source>
        <dbReference type="EMBL" id="UYP65660.1"/>
    </source>
</evidence>
<keyword evidence="6" id="KW-0378">Hydrolase</keyword>
<evidence type="ECO:0000256" key="9">
    <source>
        <dbReference type="SAM" id="Coils"/>
    </source>
</evidence>
<comment type="similarity">
    <text evidence="2">Belongs to the bromoviridae replication protein 1a family.</text>
</comment>
<dbReference type="GO" id="GO:0005524">
    <property type="term" value="F:ATP binding"/>
    <property type="evidence" value="ECO:0007669"/>
    <property type="project" value="UniProtKB-KW"/>
</dbReference>
<evidence type="ECO:0000256" key="3">
    <source>
        <dbReference type="ARBA" id="ARBA00020856"/>
    </source>
</evidence>
<dbReference type="InterPro" id="IPR027351">
    <property type="entry name" value="(+)RNA_virus_helicase_core_dom"/>
</dbReference>
<dbReference type="GO" id="GO:0016787">
    <property type="term" value="F:hydrolase activity"/>
    <property type="evidence" value="ECO:0007669"/>
    <property type="project" value="UniProtKB-KW"/>
</dbReference>
<dbReference type="GO" id="GO:0008174">
    <property type="term" value="F:mRNA methyltransferase activity"/>
    <property type="evidence" value="ECO:0007669"/>
    <property type="project" value="UniProtKB-UniRule"/>
</dbReference>
<comment type="subcellular location">
    <subcellularLocation>
        <location evidence="1">Host endoplasmic reticulum membrane</location>
        <topology evidence="1">Peripheral membrane protein</topology>
    </subcellularLocation>
</comment>
<keyword evidence="4" id="KW-0808">Transferase</keyword>
<dbReference type="Proteomes" id="UP001181957">
    <property type="component" value="Genome"/>
</dbReference>
<evidence type="ECO:0000259" key="11">
    <source>
        <dbReference type="PROSITE" id="PS51743"/>
    </source>
</evidence>
<keyword evidence="9" id="KW-0175">Coiled coil</keyword>
<evidence type="ECO:0000313" key="13">
    <source>
        <dbReference type="Proteomes" id="UP001181957"/>
    </source>
</evidence>
<dbReference type="GO" id="GO:0006396">
    <property type="term" value="P:RNA processing"/>
    <property type="evidence" value="ECO:0007669"/>
    <property type="project" value="InterPro"/>
</dbReference>
<dbReference type="GO" id="GO:0003723">
    <property type="term" value="F:RNA binding"/>
    <property type="evidence" value="ECO:0007669"/>
    <property type="project" value="InterPro"/>
</dbReference>
<sequence length="1064" mass="120430">METIVDHSSSALRMDDLLNDVIRRNASQTTTDVGRLVSDAAVQVIRRQVDLTPAKPLNISFALTPEEQMALRRDFPGREFQFKNSAYSSHSFAAAHRVCETDFIYSRFQTEATTIIDIGGNFATHAKMGRCNVHSCCPILDVRDGARYTDRFASIAGSLEKQPDRELPLNFCSKKFEECEVSAPWAMAIHSISDIPITTVVESCFRRGVKKLIASIMMDEYMLIATEGFIPRINVQWKIERDIDPDTGEAIGPRWVYFHFLDAPGLSYRHNYDVLMQYMHCNQVIINGKAAYRVERVANLSGVYIVEITLAATAGLERLDLKPTHDVSCAWLTSLRKKTLIRVAIPQMRNSWEIKYVIADTDFVRRVAEVSFRQYKPDTPLEQLVQSVATMISSASNHCIINGVTMQTGTPLAIEDYVPMAVTFVAFAKSRYKSIKSSFDMVRQRGTCVADPNDNYDYEKDGSDKKSFLNHVIPMKNTIKSLFFPMKAKISDNSMMIYNSSILSDVVDELKSAMGWEIWDTDDAVIKSMPSFYKMEDVYTVVSDHHCLSTTLCVDWWLEGLYDDHETLRRVHKKKLQEEEARKTKVENALLKIAEVLEKPNVPDGLAKLTTLPIISSLLEKKEETIVTKPRCRDSELPHINPFADSIKEAMSYYHELEVVAARNLRGVGDYLGWRTKQNYASVWGADESRCVLEPMKRRFFRSDPRVSVPRFERGMTQDGWVTLAYESIDDNVVTETTWKSISKYAVILFDSSCMFDATSRIMPAMEKSLTMMPKFSVVEVEDGVAGCGKTTSLLKQAKPDSDLLLSANRETAKDARDSGVIPDPLKYRVRTVDSYLMLKKWFTAERLLVDECFLLHSGVIYAAATVSQVKQVIAFGDTKQIPFISRIPTVKLRHARVQGKLNPKTITYRCPRDVTAILSERFYHTKVKTFNPTETSVEIIPINSKLEVPIEKDTMYIAHLRADKDSLMQLGVPKARDHSTHEAQGKTAKDVILVRFSKTGNLLYSGKMPDAGNSHNLVGLSRHTRSLRYYTVCADDPDDEIASGIRWSKTLDHQVLATYRAGS</sequence>
<dbReference type="InterPro" id="IPR027417">
    <property type="entry name" value="P-loop_NTPase"/>
</dbReference>
<keyword evidence="5" id="KW-0547">Nucleotide-binding</keyword>
<evidence type="ECO:0000256" key="8">
    <source>
        <dbReference type="ARBA" id="ARBA00023184"/>
    </source>
</evidence>
<dbReference type="EMBL" id="ON932434">
    <property type="protein sequence ID" value="UYP65660.1"/>
    <property type="molecule type" value="Genomic_RNA"/>
</dbReference>
<keyword evidence="13" id="KW-1185">Reference proteome</keyword>
<evidence type="ECO:0000256" key="6">
    <source>
        <dbReference type="ARBA" id="ARBA00022801"/>
    </source>
</evidence>
<dbReference type="PROSITE" id="PS51657">
    <property type="entry name" value="PSRV_HELICASE"/>
    <property type="match status" value="1"/>
</dbReference>
<protein>
    <recommendedName>
        <fullName evidence="3">Replication protein 1a</fullName>
    </recommendedName>
</protein>
<evidence type="ECO:0000256" key="7">
    <source>
        <dbReference type="ARBA" id="ARBA00022840"/>
    </source>
</evidence>
<feature type="domain" description="Alphavirus-like MT" evidence="11">
    <location>
        <begin position="81"/>
        <end position="279"/>
    </location>
</feature>
<dbReference type="PROSITE" id="PS51743">
    <property type="entry name" value="ALPHAVIRUS_MT"/>
    <property type="match status" value="1"/>
</dbReference>
<evidence type="ECO:0000259" key="10">
    <source>
        <dbReference type="PROSITE" id="PS51657"/>
    </source>
</evidence>
<evidence type="ECO:0000256" key="2">
    <source>
        <dbReference type="ARBA" id="ARBA00010328"/>
    </source>
</evidence>
<organism evidence="12 13">
    <name type="scientific">Apple ilarvirus 2</name>
    <dbReference type="NCBI Taxonomy" id="2990546"/>
    <lineage>
        <taxon>Viruses</taxon>
        <taxon>Riboviria</taxon>
        <taxon>Orthornavirae</taxon>
        <taxon>Kitrinoviricota</taxon>
        <taxon>Alsuviricetes</taxon>
        <taxon>Martellivirales</taxon>
        <taxon>Bromoviridae</taxon>
        <taxon>Ilarvirus</taxon>
        <taxon>Ilarvirus AIV2</taxon>
    </lineage>
</organism>
<dbReference type="Pfam" id="PF01660">
    <property type="entry name" value="Vmethyltransf"/>
    <property type="match status" value="1"/>
</dbReference>
<accession>A0AAX3E529</accession>
<keyword evidence="7" id="KW-0067">ATP-binding</keyword>
<evidence type="ECO:0000256" key="1">
    <source>
        <dbReference type="ARBA" id="ARBA00004291"/>
    </source>
</evidence>
<proteinExistence type="inferred from homology"/>
<evidence type="ECO:0000256" key="5">
    <source>
        <dbReference type="ARBA" id="ARBA00022741"/>
    </source>
</evidence>
<feature type="domain" description="(+)RNA virus helicase C-terminal" evidence="10">
    <location>
        <begin position="758"/>
        <end position="1064"/>
    </location>
</feature>
<dbReference type="GO" id="GO:0016556">
    <property type="term" value="P:mRNA modification"/>
    <property type="evidence" value="ECO:0007669"/>
    <property type="project" value="InterPro"/>
</dbReference>
<dbReference type="Gene3D" id="3.40.50.300">
    <property type="entry name" value="P-loop containing nucleotide triphosphate hydrolases"/>
    <property type="match status" value="2"/>
</dbReference>
<name>A0AAX3E529_9BROM</name>
<dbReference type="Pfam" id="PF01443">
    <property type="entry name" value="Viral_helicase1"/>
    <property type="match status" value="1"/>
</dbReference>
<feature type="coiled-coil region" evidence="9">
    <location>
        <begin position="562"/>
        <end position="589"/>
    </location>
</feature>